<keyword evidence="2" id="KW-1185">Reference proteome</keyword>
<dbReference type="Gene3D" id="3.40.1410.10">
    <property type="entry name" value="Chorismate lyase-like"/>
    <property type="match status" value="1"/>
</dbReference>
<dbReference type="InterPro" id="IPR028978">
    <property type="entry name" value="Chorismate_lyase_/UTRA_dom_sf"/>
</dbReference>
<gene>
    <name evidence="1" type="ORF">FRUB_02685</name>
</gene>
<protein>
    <submittedName>
        <fullName evidence="1">Uncharacterized protein</fullName>
    </submittedName>
</protein>
<dbReference type="SUPFAM" id="SSF64288">
    <property type="entry name" value="Chorismate lyase-like"/>
    <property type="match status" value="1"/>
</dbReference>
<dbReference type="AlphaFoldDB" id="A0A225DZA2"/>
<accession>A0A225DZA2</accession>
<evidence type="ECO:0000313" key="1">
    <source>
        <dbReference type="EMBL" id="OWK43086.1"/>
    </source>
</evidence>
<evidence type="ECO:0000313" key="2">
    <source>
        <dbReference type="Proteomes" id="UP000214646"/>
    </source>
</evidence>
<organism evidence="1 2">
    <name type="scientific">Fimbriiglobus ruber</name>
    <dbReference type="NCBI Taxonomy" id="1908690"/>
    <lineage>
        <taxon>Bacteria</taxon>
        <taxon>Pseudomonadati</taxon>
        <taxon>Planctomycetota</taxon>
        <taxon>Planctomycetia</taxon>
        <taxon>Gemmatales</taxon>
        <taxon>Gemmataceae</taxon>
        <taxon>Fimbriiglobus</taxon>
    </lineage>
</organism>
<dbReference type="Proteomes" id="UP000214646">
    <property type="component" value="Unassembled WGS sequence"/>
</dbReference>
<sequence>MPPAPPLTLDELYSHFPDRSDRPLTEALPGDKVPEPYRRLLVHSHHMTVTVEEFYGSPVDVKVLDARLSGNDYARKIVLTLRGTGKVVQFGIVHIDLSLLAPAVSDEIVSQKTPLGRVLIQHNVLRTVLPVGFFRALPGATMTDWLGLPAPATTYGRLGVIYTDYKPAIRVAEILTPV</sequence>
<proteinExistence type="predicted"/>
<reference evidence="2" key="1">
    <citation type="submission" date="2017-06" db="EMBL/GenBank/DDBJ databases">
        <title>Genome analysis of Fimbriiglobus ruber SP5, the first member of the order Planctomycetales with confirmed chitinolytic capability.</title>
        <authorList>
            <person name="Ravin N.V."/>
            <person name="Rakitin A.L."/>
            <person name="Ivanova A.A."/>
            <person name="Beletsky A.V."/>
            <person name="Kulichevskaya I.S."/>
            <person name="Mardanov A.V."/>
            <person name="Dedysh S.N."/>
        </authorList>
    </citation>
    <scope>NUCLEOTIDE SEQUENCE [LARGE SCALE GENOMIC DNA]</scope>
    <source>
        <strain evidence="2">SP5</strain>
    </source>
</reference>
<dbReference type="EMBL" id="NIDE01000004">
    <property type="protein sequence ID" value="OWK43086.1"/>
    <property type="molecule type" value="Genomic_DNA"/>
</dbReference>
<comment type="caution">
    <text evidence="1">The sequence shown here is derived from an EMBL/GenBank/DDBJ whole genome shotgun (WGS) entry which is preliminary data.</text>
</comment>
<name>A0A225DZA2_9BACT</name>